<name>A0A517N0I9_9BACT</name>
<evidence type="ECO:0000313" key="10">
    <source>
        <dbReference type="Proteomes" id="UP000319852"/>
    </source>
</evidence>
<evidence type="ECO:0000256" key="4">
    <source>
        <dbReference type="ARBA" id="ARBA00022777"/>
    </source>
</evidence>
<dbReference type="PROSITE" id="PS50125">
    <property type="entry name" value="GUANYLATE_CYCLASE_2"/>
    <property type="match status" value="1"/>
</dbReference>
<dbReference type="GO" id="GO:0035556">
    <property type="term" value="P:intracellular signal transduction"/>
    <property type="evidence" value="ECO:0007669"/>
    <property type="project" value="InterPro"/>
</dbReference>
<dbReference type="KEGG" id="amob:HG15A2_39940"/>
<dbReference type="InterPro" id="IPR000719">
    <property type="entry name" value="Prot_kinase_dom"/>
</dbReference>
<dbReference type="GO" id="GO:0005524">
    <property type="term" value="F:ATP binding"/>
    <property type="evidence" value="ECO:0007669"/>
    <property type="project" value="UniProtKB-UniRule"/>
</dbReference>
<evidence type="ECO:0000256" key="5">
    <source>
        <dbReference type="ARBA" id="ARBA00022840"/>
    </source>
</evidence>
<evidence type="ECO:0000256" key="6">
    <source>
        <dbReference type="PROSITE-ProRule" id="PRU10141"/>
    </source>
</evidence>
<dbReference type="SUPFAM" id="SSF56112">
    <property type="entry name" value="Protein kinase-like (PK-like)"/>
    <property type="match status" value="1"/>
</dbReference>
<evidence type="ECO:0000256" key="2">
    <source>
        <dbReference type="ARBA" id="ARBA00022679"/>
    </source>
</evidence>
<dbReference type="OrthoDB" id="6111975at2"/>
<dbReference type="EMBL" id="CP036263">
    <property type="protein sequence ID" value="QDT00655.1"/>
    <property type="molecule type" value="Genomic_DNA"/>
</dbReference>
<dbReference type="SMART" id="SM00220">
    <property type="entry name" value="S_TKc"/>
    <property type="match status" value="1"/>
</dbReference>
<accession>A0A517N0I9</accession>
<dbReference type="InterPro" id="IPR008271">
    <property type="entry name" value="Ser/Thr_kinase_AS"/>
</dbReference>
<keyword evidence="4 9" id="KW-0418">Kinase</keyword>
<dbReference type="RefSeq" id="WP_145062282.1">
    <property type="nucleotide sequence ID" value="NZ_CP036263.1"/>
</dbReference>
<dbReference type="InterPro" id="IPR011009">
    <property type="entry name" value="Kinase-like_dom_sf"/>
</dbReference>
<dbReference type="Pfam" id="PF00069">
    <property type="entry name" value="Pkinase"/>
    <property type="match status" value="1"/>
</dbReference>
<dbReference type="GO" id="GO:0004674">
    <property type="term" value="F:protein serine/threonine kinase activity"/>
    <property type="evidence" value="ECO:0007669"/>
    <property type="project" value="UniProtKB-EC"/>
</dbReference>
<keyword evidence="5 6" id="KW-0067">ATP-binding</keyword>
<sequence length="898" mass="98531">MAELKTFLFTDICGSVRLKNEMAGSSVTERDLAFIQTVLTPHRQRIEGRLIEMGGRVVSTAGDGHFLVFDNTIQAAQWAVAVQESHRDEPIMLPSGDHVEVRMSVHVGVPQTDPGDVDNFVGKSVDYAARLNDYATGGQILVSRSVMAILDDVGLDGIRLYLQGRRELKGIGLVEVHELLYDDVGPRTMRNEPKSHSNRQWTVIPTMGFGEDEGDGGVAVVGSAIKQVGNYVLEGQIGAGGMGDVYKARHKQFDRVRAVKVIKPQFVGRGHGEVISRFYNEIKAVGKLEHKNIVVAIDSSAPTDRVHYLVMEYLDGVGLDDLVAQVGPLATADACEIIRQAAQGLEYIHKHDMVHRDIKPSNLMLTLVDADQLHSDLSKPENNGDGLGVVKILDLGLALLADQGNERLTRYDNKAMGTGMYMPPEQWRTTSVDIRADIYSLGCTLYHLLAGHPPYVDSDLRPEKAHEKEPLPTIRNANIPRKLWDVLKKMTAKRLSDRYATPTEVVTALAPFLEGHDLAGLRHRYDATLGETVANGQSHTPTHGRAPSRQDTLWSKVRSGSGSIYPTRRWMLSTAFPLLAMAVMLGGAVLLQQRNAGRAAEEAERNARDGLAIVARNAARVNLAPQLGERFEILAAAARDPALREALLRINEDPDDASLRAALQDWITKQYSNSSEEAPAESWFVNCSNGIQVARFPSKDSIGKNFAYRNYFHGGSVDLSEEEAKRAKPLIDPKLSAVYESSTSHKLKVAFSMPIWNAPASGEKRDVLGVLAMSVDLGSFEGLEASLRGINQVVLVDTRPDAVAGKAGEGLILDHPFYSHKADPENPPRVSDEVLAKLKTATTNGDGQFLNGYTDPLAEKKEQLFWGAYEPVEVTLKSEEDRKLSTGWVVLAQAEVFE</sequence>
<feature type="domain" description="Guanylate cyclase" evidence="8">
    <location>
        <begin position="6"/>
        <end position="132"/>
    </location>
</feature>
<dbReference type="CDD" id="cd14014">
    <property type="entry name" value="STKc_PknB_like"/>
    <property type="match status" value="1"/>
</dbReference>
<dbReference type="Gene3D" id="3.30.70.1230">
    <property type="entry name" value="Nucleotide cyclase"/>
    <property type="match status" value="1"/>
</dbReference>
<dbReference type="PANTHER" id="PTHR43289">
    <property type="entry name" value="MITOGEN-ACTIVATED PROTEIN KINASE KINASE KINASE 20-RELATED"/>
    <property type="match status" value="1"/>
</dbReference>
<gene>
    <name evidence="9" type="primary">pknB_7</name>
    <name evidence="9" type="ORF">HG15A2_39940</name>
</gene>
<dbReference type="Gene3D" id="1.10.510.10">
    <property type="entry name" value="Transferase(Phosphotransferase) domain 1"/>
    <property type="match status" value="1"/>
</dbReference>
<dbReference type="PROSITE" id="PS50011">
    <property type="entry name" value="PROTEIN_KINASE_DOM"/>
    <property type="match status" value="1"/>
</dbReference>
<dbReference type="PROSITE" id="PS00107">
    <property type="entry name" value="PROTEIN_KINASE_ATP"/>
    <property type="match status" value="1"/>
</dbReference>
<evidence type="ECO:0000259" key="7">
    <source>
        <dbReference type="PROSITE" id="PS50011"/>
    </source>
</evidence>
<dbReference type="PROSITE" id="PS00108">
    <property type="entry name" value="PROTEIN_KINASE_ST"/>
    <property type="match status" value="1"/>
</dbReference>
<organism evidence="9 10">
    <name type="scientific">Adhaeretor mobilis</name>
    <dbReference type="NCBI Taxonomy" id="1930276"/>
    <lineage>
        <taxon>Bacteria</taxon>
        <taxon>Pseudomonadati</taxon>
        <taxon>Planctomycetota</taxon>
        <taxon>Planctomycetia</taxon>
        <taxon>Pirellulales</taxon>
        <taxon>Lacipirellulaceae</taxon>
        <taxon>Adhaeretor</taxon>
    </lineage>
</organism>
<dbReference type="SUPFAM" id="SSF55073">
    <property type="entry name" value="Nucleotide cyclase"/>
    <property type="match status" value="1"/>
</dbReference>
<dbReference type="CDD" id="cd07302">
    <property type="entry name" value="CHD"/>
    <property type="match status" value="1"/>
</dbReference>
<dbReference type="EC" id="2.7.11.1" evidence="9"/>
<keyword evidence="3 6" id="KW-0547">Nucleotide-binding</keyword>
<feature type="binding site" evidence="6">
    <location>
        <position position="260"/>
    </location>
    <ligand>
        <name>ATP</name>
        <dbReference type="ChEBI" id="CHEBI:30616"/>
    </ligand>
</feature>
<feature type="domain" description="Protein kinase" evidence="7">
    <location>
        <begin position="231"/>
        <end position="513"/>
    </location>
</feature>
<dbReference type="InterPro" id="IPR017441">
    <property type="entry name" value="Protein_kinase_ATP_BS"/>
</dbReference>
<comment type="subcellular location">
    <subcellularLocation>
        <location evidence="1">Membrane</location>
        <topology evidence="1">Single-pass membrane protein</topology>
    </subcellularLocation>
</comment>
<evidence type="ECO:0000313" key="9">
    <source>
        <dbReference type="EMBL" id="QDT00655.1"/>
    </source>
</evidence>
<dbReference type="Proteomes" id="UP000319852">
    <property type="component" value="Chromosome"/>
</dbReference>
<reference evidence="9 10" key="1">
    <citation type="submission" date="2019-02" db="EMBL/GenBank/DDBJ databases">
        <title>Deep-cultivation of Planctomycetes and their phenomic and genomic characterization uncovers novel biology.</title>
        <authorList>
            <person name="Wiegand S."/>
            <person name="Jogler M."/>
            <person name="Boedeker C."/>
            <person name="Pinto D."/>
            <person name="Vollmers J."/>
            <person name="Rivas-Marin E."/>
            <person name="Kohn T."/>
            <person name="Peeters S.H."/>
            <person name="Heuer A."/>
            <person name="Rast P."/>
            <person name="Oberbeckmann S."/>
            <person name="Bunk B."/>
            <person name="Jeske O."/>
            <person name="Meyerdierks A."/>
            <person name="Storesund J.E."/>
            <person name="Kallscheuer N."/>
            <person name="Luecker S."/>
            <person name="Lage O.M."/>
            <person name="Pohl T."/>
            <person name="Merkel B.J."/>
            <person name="Hornburger P."/>
            <person name="Mueller R.-W."/>
            <person name="Bruemmer F."/>
            <person name="Labrenz M."/>
            <person name="Spormann A.M."/>
            <person name="Op den Camp H."/>
            <person name="Overmann J."/>
            <person name="Amann R."/>
            <person name="Jetten M.S.M."/>
            <person name="Mascher T."/>
            <person name="Medema M.H."/>
            <person name="Devos D.P."/>
            <person name="Kaster A.-K."/>
            <person name="Ovreas L."/>
            <person name="Rohde M."/>
            <person name="Galperin M.Y."/>
            <person name="Jogler C."/>
        </authorList>
    </citation>
    <scope>NUCLEOTIDE SEQUENCE [LARGE SCALE GENOMIC DNA]</scope>
    <source>
        <strain evidence="9 10">HG15A2</strain>
    </source>
</reference>
<evidence type="ECO:0000256" key="3">
    <source>
        <dbReference type="ARBA" id="ARBA00022741"/>
    </source>
</evidence>
<keyword evidence="10" id="KW-1185">Reference proteome</keyword>
<proteinExistence type="predicted"/>
<dbReference type="InterPro" id="IPR001054">
    <property type="entry name" value="A/G_cyclase"/>
</dbReference>
<dbReference type="GO" id="GO:0009190">
    <property type="term" value="P:cyclic nucleotide biosynthetic process"/>
    <property type="evidence" value="ECO:0007669"/>
    <property type="project" value="InterPro"/>
</dbReference>
<dbReference type="InterPro" id="IPR029787">
    <property type="entry name" value="Nucleotide_cyclase"/>
</dbReference>
<dbReference type="GO" id="GO:0016020">
    <property type="term" value="C:membrane"/>
    <property type="evidence" value="ECO:0007669"/>
    <property type="project" value="UniProtKB-SubCell"/>
</dbReference>
<dbReference type="PANTHER" id="PTHR43289:SF6">
    <property type="entry name" value="SERINE_THREONINE-PROTEIN KINASE NEKL-3"/>
    <property type="match status" value="1"/>
</dbReference>
<keyword evidence="2 9" id="KW-0808">Transferase</keyword>
<protein>
    <submittedName>
        <fullName evidence="9">Serine/threonine-protein kinase PknB</fullName>
        <ecNumber evidence="9">2.7.11.1</ecNumber>
    </submittedName>
</protein>
<evidence type="ECO:0000259" key="8">
    <source>
        <dbReference type="PROSITE" id="PS50125"/>
    </source>
</evidence>
<dbReference type="AlphaFoldDB" id="A0A517N0I9"/>
<evidence type="ECO:0000256" key="1">
    <source>
        <dbReference type="ARBA" id="ARBA00004167"/>
    </source>
</evidence>
<dbReference type="GO" id="GO:0004016">
    <property type="term" value="F:adenylate cyclase activity"/>
    <property type="evidence" value="ECO:0007669"/>
    <property type="project" value="UniProtKB-ARBA"/>
</dbReference>
<dbReference type="Gene3D" id="3.30.200.20">
    <property type="entry name" value="Phosphorylase Kinase, domain 1"/>
    <property type="match status" value="1"/>
</dbReference>